<name>A0AAD1XR83_EUPCR</name>
<evidence type="ECO:0000313" key="1">
    <source>
        <dbReference type="EMBL" id="CAI2377666.1"/>
    </source>
</evidence>
<protein>
    <submittedName>
        <fullName evidence="1">Uncharacterized protein</fullName>
    </submittedName>
</protein>
<dbReference type="AlphaFoldDB" id="A0AAD1XR83"/>
<reference evidence="1" key="1">
    <citation type="submission" date="2023-07" db="EMBL/GenBank/DDBJ databases">
        <authorList>
            <consortium name="AG Swart"/>
            <person name="Singh M."/>
            <person name="Singh A."/>
            <person name="Seah K."/>
            <person name="Emmerich C."/>
        </authorList>
    </citation>
    <scope>NUCLEOTIDE SEQUENCE</scope>
    <source>
        <strain evidence="1">DP1</strain>
    </source>
</reference>
<dbReference type="Proteomes" id="UP001295684">
    <property type="component" value="Unassembled WGS sequence"/>
</dbReference>
<gene>
    <name evidence="1" type="ORF">ECRASSUSDP1_LOCUS19054</name>
</gene>
<organism evidence="1 2">
    <name type="scientific">Euplotes crassus</name>
    <dbReference type="NCBI Taxonomy" id="5936"/>
    <lineage>
        <taxon>Eukaryota</taxon>
        <taxon>Sar</taxon>
        <taxon>Alveolata</taxon>
        <taxon>Ciliophora</taxon>
        <taxon>Intramacronucleata</taxon>
        <taxon>Spirotrichea</taxon>
        <taxon>Hypotrichia</taxon>
        <taxon>Euplotida</taxon>
        <taxon>Euplotidae</taxon>
        <taxon>Moneuplotes</taxon>
    </lineage>
</organism>
<evidence type="ECO:0000313" key="2">
    <source>
        <dbReference type="Proteomes" id="UP001295684"/>
    </source>
</evidence>
<proteinExistence type="predicted"/>
<keyword evidence="2" id="KW-1185">Reference proteome</keyword>
<accession>A0AAD1XR83</accession>
<sequence>MTYIRRNPVVPDLSYMNLESRFPRSISTKASVKDNLKKKFKRNPRTVKKKSLNKTLKNVRKKLLPTKKPWFMKVNAPFEKETSPQIKLFKVDSFVSGDISPGLKDINGTNDLPYCVWDESPKRKKIEMKLKTDNYSNFCYDNSKMWKRIKRIAKDQKNFIPFPTGRTKRLQIVKPHLWRFKRKEPTLEELIKKDSYEKLLVNIQKDIQNPHDPFKIQNEKFDAYFKKN</sequence>
<comment type="caution">
    <text evidence="1">The sequence shown here is derived from an EMBL/GenBank/DDBJ whole genome shotgun (WGS) entry which is preliminary data.</text>
</comment>
<dbReference type="EMBL" id="CAMPGE010019322">
    <property type="protein sequence ID" value="CAI2377666.1"/>
    <property type="molecule type" value="Genomic_DNA"/>
</dbReference>